<comment type="caution">
    <text evidence="4">The sequence shown here is derived from an EMBL/GenBank/DDBJ whole genome shotgun (WGS) entry which is preliminary data.</text>
</comment>
<name>A0ABU7BL65_9TELE</name>
<comment type="similarity">
    <text evidence="1">Belongs to the methyltransferase superfamily.</text>
</comment>
<dbReference type="InterPro" id="IPR050602">
    <property type="entry name" value="Malonyl-ACP_OMT"/>
</dbReference>
<dbReference type="EMBL" id="JAHUTI010056541">
    <property type="protein sequence ID" value="MED6250303.1"/>
    <property type="molecule type" value="Genomic_DNA"/>
</dbReference>
<evidence type="ECO:0000313" key="5">
    <source>
        <dbReference type="Proteomes" id="UP001345963"/>
    </source>
</evidence>
<sequence>DIDDVQVYYPGIMEVMTDLQGMGESNCAWNRRSMLHRDTMLAAAAIYKGECSERSRNHRTGPDC</sequence>
<dbReference type="Proteomes" id="UP001345963">
    <property type="component" value="Unassembled WGS sequence"/>
</dbReference>
<gene>
    <name evidence="4" type="primary">NDUFAF5_2</name>
    <name evidence="4" type="ORF">ATANTOWER_028925</name>
</gene>
<protein>
    <submittedName>
        <fullName evidence="4">NADH dehydrogenase [ubiquinone] 1 alpha subcomplex assembly factor 5</fullName>
    </submittedName>
</protein>
<evidence type="ECO:0000256" key="2">
    <source>
        <dbReference type="ARBA" id="ARBA00022603"/>
    </source>
</evidence>
<evidence type="ECO:0000256" key="1">
    <source>
        <dbReference type="ARBA" id="ARBA00008361"/>
    </source>
</evidence>
<organism evidence="4 5">
    <name type="scientific">Ataeniobius toweri</name>
    <dbReference type="NCBI Taxonomy" id="208326"/>
    <lineage>
        <taxon>Eukaryota</taxon>
        <taxon>Metazoa</taxon>
        <taxon>Chordata</taxon>
        <taxon>Craniata</taxon>
        <taxon>Vertebrata</taxon>
        <taxon>Euteleostomi</taxon>
        <taxon>Actinopterygii</taxon>
        <taxon>Neopterygii</taxon>
        <taxon>Teleostei</taxon>
        <taxon>Neoteleostei</taxon>
        <taxon>Acanthomorphata</taxon>
        <taxon>Ovalentaria</taxon>
        <taxon>Atherinomorphae</taxon>
        <taxon>Cyprinodontiformes</taxon>
        <taxon>Goodeidae</taxon>
        <taxon>Ataeniobius</taxon>
    </lineage>
</organism>
<keyword evidence="5" id="KW-1185">Reference proteome</keyword>
<accession>A0ABU7BL65</accession>
<dbReference type="PANTHER" id="PTHR13090:SF1">
    <property type="entry name" value="ARGININE-HYDROXYLASE NDUFAF5, MITOCHONDRIAL"/>
    <property type="match status" value="1"/>
</dbReference>
<evidence type="ECO:0000256" key="3">
    <source>
        <dbReference type="ARBA" id="ARBA00022679"/>
    </source>
</evidence>
<keyword evidence="2" id="KW-0489">Methyltransferase</keyword>
<dbReference type="PANTHER" id="PTHR13090">
    <property type="entry name" value="ARGININE-HYDROXYLASE NDUFAF5, MITOCHONDRIAL"/>
    <property type="match status" value="1"/>
</dbReference>
<feature type="non-terminal residue" evidence="4">
    <location>
        <position position="1"/>
    </location>
</feature>
<proteinExistence type="inferred from homology"/>
<keyword evidence="3" id="KW-0808">Transferase</keyword>
<reference evidence="4 5" key="1">
    <citation type="submission" date="2021-07" db="EMBL/GenBank/DDBJ databases">
        <authorList>
            <person name="Palmer J.M."/>
        </authorList>
    </citation>
    <scope>NUCLEOTIDE SEQUENCE [LARGE SCALE GENOMIC DNA]</scope>
    <source>
        <strain evidence="4 5">AT_MEX2019</strain>
        <tissue evidence="4">Muscle</tissue>
    </source>
</reference>
<evidence type="ECO:0000313" key="4">
    <source>
        <dbReference type="EMBL" id="MED6250303.1"/>
    </source>
</evidence>